<gene>
    <name evidence="5" type="ORF">FGS76_08450</name>
</gene>
<evidence type="ECO:0000313" key="6">
    <source>
        <dbReference type="Proteomes" id="UP000739180"/>
    </source>
</evidence>
<evidence type="ECO:0000256" key="1">
    <source>
        <dbReference type="ARBA" id="ARBA00023015"/>
    </source>
</evidence>
<dbReference type="Pfam" id="PF12833">
    <property type="entry name" value="HTH_18"/>
    <property type="match status" value="1"/>
</dbReference>
<dbReference type="RefSeq" id="WP_138772189.1">
    <property type="nucleotide sequence ID" value="NZ_VCQT01000027.1"/>
</dbReference>
<dbReference type="Pfam" id="PF12625">
    <property type="entry name" value="Arabinose_bd"/>
    <property type="match status" value="1"/>
</dbReference>
<dbReference type="PANTHER" id="PTHR47894:SF1">
    <property type="entry name" value="HTH-TYPE TRANSCRIPTIONAL REGULATOR VQSM"/>
    <property type="match status" value="1"/>
</dbReference>
<dbReference type="InterPro" id="IPR018060">
    <property type="entry name" value="HTH_AraC"/>
</dbReference>
<dbReference type="EMBL" id="VCQT01000027">
    <property type="protein sequence ID" value="TMW13085.1"/>
    <property type="molecule type" value="Genomic_DNA"/>
</dbReference>
<accession>A0ABY2XLK9</accession>
<feature type="domain" description="HTH araC/xylS-type" evidence="4">
    <location>
        <begin position="209"/>
        <end position="307"/>
    </location>
</feature>
<protein>
    <submittedName>
        <fullName evidence="5">AraC family transcriptional regulator</fullName>
    </submittedName>
</protein>
<dbReference type="PROSITE" id="PS01124">
    <property type="entry name" value="HTH_ARAC_FAMILY_2"/>
    <property type="match status" value="1"/>
</dbReference>
<dbReference type="PROSITE" id="PS00041">
    <property type="entry name" value="HTH_ARAC_FAMILY_1"/>
    <property type="match status" value="1"/>
</dbReference>
<comment type="caution">
    <text evidence="5">The sequence shown here is derived from an EMBL/GenBank/DDBJ whole genome shotgun (WGS) entry which is preliminary data.</text>
</comment>
<proteinExistence type="predicted"/>
<dbReference type="SUPFAM" id="SSF46689">
    <property type="entry name" value="Homeodomain-like"/>
    <property type="match status" value="1"/>
</dbReference>
<dbReference type="InterPro" id="IPR032687">
    <property type="entry name" value="AraC-type_N"/>
</dbReference>
<evidence type="ECO:0000259" key="4">
    <source>
        <dbReference type="PROSITE" id="PS01124"/>
    </source>
</evidence>
<dbReference type="Gene3D" id="1.10.10.60">
    <property type="entry name" value="Homeodomain-like"/>
    <property type="match status" value="1"/>
</dbReference>
<keyword evidence="2" id="KW-0238">DNA-binding</keyword>
<dbReference type="SMART" id="SM00342">
    <property type="entry name" value="HTH_ARAC"/>
    <property type="match status" value="1"/>
</dbReference>
<keyword evidence="1" id="KW-0805">Transcription regulation</keyword>
<name>A0ABY2XLK9_9GAMM</name>
<keyword evidence="6" id="KW-1185">Reference proteome</keyword>
<organism evidence="5 6">
    <name type="scientific">Alloalcanivorax gelatiniphagus</name>
    <dbReference type="NCBI Taxonomy" id="1194167"/>
    <lineage>
        <taxon>Bacteria</taxon>
        <taxon>Pseudomonadati</taxon>
        <taxon>Pseudomonadota</taxon>
        <taxon>Gammaproteobacteria</taxon>
        <taxon>Oceanospirillales</taxon>
        <taxon>Alcanivoracaceae</taxon>
        <taxon>Alloalcanivorax</taxon>
    </lineage>
</organism>
<evidence type="ECO:0000256" key="3">
    <source>
        <dbReference type="ARBA" id="ARBA00023163"/>
    </source>
</evidence>
<evidence type="ECO:0000313" key="5">
    <source>
        <dbReference type="EMBL" id="TMW13085.1"/>
    </source>
</evidence>
<dbReference type="Proteomes" id="UP000739180">
    <property type="component" value="Unassembled WGS sequence"/>
</dbReference>
<sequence length="311" mass="34364">MVGKHLPASAVDGYSPPGPLERLLAGAIDAERDPNPGLRLGRELHYTSLHLPGHLMAASATLEQALDAWFRYQELVVPELEFRLSRGEHHCALTVDASDPPDSATDPDGSLDRDDLLVAALVAVGRSLLGGRLPIHRALLRRPVPATPSDHERFFDCPVRFGAARNGIEFSPALLGQPLPGARPRYRRHLEHRAGLLLARRQREGGIVARVRARLRAGLGHGAVTVERVAEDLGMTPRTLQRRLRDEGIQFARLRDQVRMKCACQHLLADGCDMQALALYLGFSDTANFYHAFKRWKGCAPGEYRRRALAS</sequence>
<keyword evidence="3" id="KW-0804">Transcription</keyword>
<dbReference type="PANTHER" id="PTHR47894">
    <property type="entry name" value="HTH-TYPE TRANSCRIPTIONAL REGULATOR GADX"/>
    <property type="match status" value="1"/>
</dbReference>
<dbReference type="InterPro" id="IPR009057">
    <property type="entry name" value="Homeodomain-like_sf"/>
</dbReference>
<evidence type="ECO:0000256" key="2">
    <source>
        <dbReference type="ARBA" id="ARBA00023125"/>
    </source>
</evidence>
<dbReference type="InterPro" id="IPR018062">
    <property type="entry name" value="HTH_AraC-typ_CS"/>
</dbReference>
<reference evidence="5 6" key="1">
    <citation type="submission" date="2019-05" db="EMBL/GenBank/DDBJ databases">
        <title>Genome of Alcanivorax gelatiniphagus, an oil degrading marine bacteria.</title>
        <authorList>
            <person name="Kwon K.K."/>
        </authorList>
    </citation>
    <scope>NUCLEOTIDE SEQUENCE [LARGE SCALE GENOMIC DNA]</scope>
    <source>
        <strain evidence="5 6">MEBiC 08158</strain>
    </source>
</reference>